<keyword evidence="9" id="KW-1185">Reference proteome</keyword>
<feature type="chain" id="PRO_5047251016" evidence="6">
    <location>
        <begin position="22"/>
        <end position="269"/>
    </location>
</feature>
<protein>
    <submittedName>
        <fullName evidence="8">Porin family protein</fullName>
    </submittedName>
</protein>
<dbReference type="InterPro" id="IPR011250">
    <property type="entry name" value="OMP/PagP_B-barrel"/>
</dbReference>
<sequence>MIRRLMLTTSALIGMAGTAMAADVLVEPAAPAPYVSSVYDWSGLYIGINGGYAWGNVDTSTTIPAGSNINGVASALAIASGTGGFDSNGGLAGVQVGYNYQTGPYVVGVEADVDWSGLDDTRDSGIFTLGGFNARTTDDLDMNVLATVRGRLGYAMDRLLVYGTGGLAWSDATVRRNLDWSFADGCPPVGGGLQRCHVGEEDFDIGYTVGAGLEYAFTENFTAKVEYQYIDFGDEPFRTVNANIPNQPLDHEVSLDIHTIRVGLNYKFN</sequence>
<evidence type="ECO:0000256" key="4">
    <source>
        <dbReference type="ARBA" id="ARBA00023237"/>
    </source>
</evidence>
<dbReference type="SUPFAM" id="SSF56925">
    <property type="entry name" value="OMPA-like"/>
    <property type="match status" value="1"/>
</dbReference>
<comment type="subcellular location">
    <subcellularLocation>
        <location evidence="1">Cell outer membrane</location>
    </subcellularLocation>
</comment>
<evidence type="ECO:0000313" key="9">
    <source>
        <dbReference type="Proteomes" id="UP000664288"/>
    </source>
</evidence>
<comment type="caution">
    <text evidence="8">The sequence shown here is derived from an EMBL/GenBank/DDBJ whole genome shotgun (WGS) entry which is preliminary data.</text>
</comment>
<accession>A0ABS3IZA8</accession>
<keyword evidence="4" id="KW-0998">Cell outer membrane</keyword>
<evidence type="ECO:0000313" key="8">
    <source>
        <dbReference type="EMBL" id="MBO0902759.1"/>
    </source>
</evidence>
<keyword evidence="3" id="KW-0472">Membrane</keyword>
<feature type="signal peptide" evidence="6">
    <location>
        <begin position="1"/>
        <end position="21"/>
    </location>
</feature>
<evidence type="ECO:0000256" key="3">
    <source>
        <dbReference type="ARBA" id="ARBA00023136"/>
    </source>
</evidence>
<evidence type="ECO:0000259" key="7">
    <source>
        <dbReference type="Pfam" id="PF13505"/>
    </source>
</evidence>
<dbReference type="Gene3D" id="2.40.160.20">
    <property type="match status" value="1"/>
</dbReference>
<dbReference type="PANTHER" id="PTHR34001">
    <property type="entry name" value="BLL7405 PROTEIN"/>
    <property type="match status" value="1"/>
</dbReference>
<feature type="domain" description="Outer membrane protein beta-barrel" evidence="7">
    <location>
        <begin position="30"/>
        <end position="268"/>
    </location>
</feature>
<proteinExistence type="inferred from homology"/>
<evidence type="ECO:0000256" key="2">
    <source>
        <dbReference type="ARBA" id="ARBA00022729"/>
    </source>
</evidence>
<dbReference type="InterPro" id="IPR027385">
    <property type="entry name" value="Beta-barrel_OMP"/>
</dbReference>
<dbReference type="Pfam" id="PF13505">
    <property type="entry name" value="OMP_b-brl"/>
    <property type="match status" value="1"/>
</dbReference>
<evidence type="ECO:0000256" key="1">
    <source>
        <dbReference type="ARBA" id="ARBA00004442"/>
    </source>
</evidence>
<evidence type="ECO:0000256" key="5">
    <source>
        <dbReference type="ARBA" id="ARBA00038306"/>
    </source>
</evidence>
<dbReference type="RefSeq" id="WP_207349393.1">
    <property type="nucleotide sequence ID" value="NZ_JAFMPY010000003.1"/>
</dbReference>
<organism evidence="8 9">
    <name type="scientific">Jiella sonneratiae</name>
    <dbReference type="NCBI Taxonomy" id="2816856"/>
    <lineage>
        <taxon>Bacteria</taxon>
        <taxon>Pseudomonadati</taxon>
        <taxon>Pseudomonadota</taxon>
        <taxon>Alphaproteobacteria</taxon>
        <taxon>Hyphomicrobiales</taxon>
        <taxon>Aurantimonadaceae</taxon>
        <taxon>Jiella</taxon>
    </lineage>
</organism>
<name>A0ABS3IZA8_9HYPH</name>
<dbReference type="InterPro" id="IPR051692">
    <property type="entry name" value="OMP-like"/>
</dbReference>
<keyword evidence="2 6" id="KW-0732">Signal</keyword>
<dbReference type="EMBL" id="JAFMPY010000003">
    <property type="protein sequence ID" value="MBO0902759.1"/>
    <property type="molecule type" value="Genomic_DNA"/>
</dbReference>
<gene>
    <name evidence="8" type="ORF">J1C47_03840</name>
</gene>
<reference evidence="8 9" key="1">
    <citation type="submission" date="2021-03" db="EMBL/GenBank/DDBJ databases">
        <title>Whole genome sequence of Jiella sp. MQZ13P-4.</title>
        <authorList>
            <person name="Tuo L."/>
        </authorList>
    </citation>
    <scope>NUCLEOTIDE SEQUENCE [LARGE SCALE GENOMIC DNA]</scope>
    <source>
        <strain evidence="8 9">MQZ13P-4</strain>
    </source>
</reference>
<comment type="similarity">
    <text evidence="5">Belongs to the Omp25/RopB family.</text>
</comment>
<evidence type="ECO:0000256" key="6">
    <source>
        <dbReference type="SAM" id="SignalP"/>
    </source>
</evidence>
<dbReference type="PANTHER" id="PTHR34001:SF3">
    <property type="entry name" value="BLL7405 PROTEIN"/>
    <property type="match status" value="1"/>
</dbReference>
<dbReference type="Proteomes" id="UP000664288">
    <property type="component" value="Unassembled WGS sequence"/>
</dbReference>